<comment type="catalytic activity">
    <reaction evidence="8">
        <text>L-seryl-[protein] + ATP = O-phospho-L-seryl-[protein] + ADP + H(+)</text>
        <dbReference type="Rhea" id="RHEA:17989"/>
        <dbReference type="Rhea" id="RHEA-COMP:9863"/>
        <dbReference type="Rhea" id="RHEA-COMP:11604"/>
        <dbReference type="ChEBI" id="CHEBI:15378"/>
        <dbReference type="ChEBI" id="CHEBI:29999"/>
        <dbReference type="ChEBI" id="CHEBI:30616"/>
        <dbReference type="ChEBI" id="CHEBI:83421"/>
        <dbReference type="ChEBI" id="CHEBI:456216"/>
        <dbReference type="EC" id="2.7.11.1"/>
    </reaction>
</comment>
<proteinExistence type="predicted"/>
<keyword evidence="13" id="KW-1185">Reference proteome</keyword>
<evidence type="ECO:0000256" key="9">
    <source>
        <dbReference type="PROSITE-ProRule" id="PRU10141"/>
    </source>
</evidence>
<dbReference type="InterPro" id="IPR014030">
    <property type="entry name" value="Ketoacyl_synth_N"/>
</dbReference>
<dbReference type="PANTHER" id="PTHR24343:SF137">
    <property type="entry name" value="SERINE_THREONINE-PROTEIN KINASE HRK1"/>
    <property type="match status" value="1"/>
</dbReference>
<dbReference type="GO" id="GO:0016746">
    <property type="term" value="F:acyltransferase activity"/>
    <property type="evidence" value="ECO:0007669"/>
    <property type="project" value="InterPro"/>
</dbReference>
<dbReference type="EC" id="2.7.11.1" evidence="1"/>
<feature type="compositionally biased region" description="Low complexity" evidence="10">
    <location>
        <begin position="924"/>
        <end position="954"/>
    </location>
</feature>
<dbReference type="FunFam" id="1.10.510.10:FF:000595">
    <property type="entry name" value="Protein kinase, putative (AFU_orthologue AFUA_5G11840)"/>
    <property type="match status" value="1"/>
</dbReference>
<evidence type="ECO:0000259" key="11">
    <source>
        <dbReference type="PROSITE" id="PS50011"/>
    </source>
</evidence>
<feature type="region of interest" description="Disordered" evidence="10">
    <location>
        <begin position="258"/>
        <end position="283"/>
    </location>
</feature>
<name>A0A6V8GZP3_TALPI</name>
<evidence type="ECO:0000256" key="10">
    <source>
        <dbReference type="SAM" id="MobiDB-lite"/>
    </source>
</evidence>
<dbReference type="Gene3D" id="1.10.510.10">
    <property type="entry name" value="Transferase(Phosphotransferase) domain 1"/>
    <property type="match status" value="1"/>
</dbReference>
<dbReference type="AlphaFoldDB" id="A0A6V8GZP3"/>
<evidence type="ECO:0000256" key="3">
    <source>
        <dbReference type="ARBA" id="ARBA00022679"/>
    </source>
</evidence>
<evidence type="ECO:0000256" key="5">
    <source>
        <dbReference type="ARBA" id="ARBA00022777"/>
    </source>
</evidence>
<keyword evidence="2 12" id="KW-0723">Serine/threonine-protein kinase</keyword>
<accession>A0A6V8GZP3</accession>
<comment type="caution">
    <text evidence="12">The sequence shown here is derived from an EMBL/GenBank/DDBJ whole genome shotgun (WGS) entry which is preliminary data.</text>
</comment>
<dbReference type="GO" id="GO:0005829">
    <property type="term" value="C:cytosol"/>
    <property type="evidence" value="ECO:0007669"/>
    <property type="project" value="TreeGrafter"/>
</dbReference>
<feature type="region of interest" description="Disordered" evidence="10">
    <location>
        <begin position="321"/>
        <end position="579"/>
    </location>
</feature>
<evidence type="ECO:0000313" key="13">
    <source>
        <dbReference type="Proteomes" id="UP000053095"/>
    </source>
</evidence>
<feature type="region of interest" description="Disordered" evidence="10">
    <location>
        <begin position="1"/>
        <end position="22"/>
    </location>
</feature>
<evidence type="ECO:0000256" key="1">
    <source>
        <dbReference type="ARBA" id="ARBA00012513"/>
    </source>
</evidence>
<comment type="catalytic activity">
    <reaction evidence="7">
        <text>L-threonyl-[protein] + ATP = O-phospho-L-threonyl-[protein] + ADP + H(+)</text>
        <dbReference type="Rhea" id="RHEA:46608"/>
        <dbReference type="Rhea" id="RHEA-COMP:11060"/>
        <dbReference type="Rhea" id="RHEA-COMP:11605"/>
        <dbReference type="ChEBI" id="CHEBI:15378"/>
        <dbReference type="ChEBI" id="CHEBI:30013"/>
        <dbReference type="ChEBI" id="CHEBI:30616"/>
        <dbReference type="ChEBI" id="CHEBI:61977"/>
        <dbReference type="ChEBI" id="CHEBI:456216"/>
        <dbReference type="EC" id="2.7.11.1"/>
    </reaction>
</comment>
<organism evidence="12 13">
    <name type="scientific">Talaromyces pinophilus</name>
    <name type="common">Penicillium pinophilum</name>
    <dbReference type="NCBI Taxonomy" id="128442"/>
    <lineage>
        <taxon>Eukaryota</taxon>
        <taxon>Fungi</taxon>
        <taxon>Dikarya</taxon>
        <taxon>Ascomycota</taxon>
        <taxon>Pezizomycotina</taxon>
        <taxon>Eurotiomycetes</taxon>
        <taxon>Eurotiomycetidae</taxon>
        <taxon>Eurotiales</taxon>
        <taxon>Trichocomaceae</taxon>
        <taxon>Talaromyces</taxon>
        <taxon>Talaromyces sect. Talaromyces</taxon>
    </lineage>
</organism>
<feature type="region of interest" description="Disordered" evidence="10">
    <location>
        <begin position="591"/>
        <end position="630"/>
    </location>
</feature>
<feature type="compositionally biased region" description="Low complexity" evidence="10">
    <location>
        <begin position="216"/>
        <end position="232"/>
    </location>
</feature>
<dbReference type="GO" id="GO:0004674">
    <property type="term" value="F:protein serine/threonine kinase activity"/>
    <property type="evidence" value="ECO:0007669"/>
    <property type="project" value="UniProtKB-KW"/>
</dbReference>
<dbReference type="PANTHER" id="PTHR24343">
    <property type="entry name" value="SERINE/THREONINE KINASE"/>
    <property type="match status" value="1"/>
</dbReference>
<evidence type="ECO:0000256" key="7">
    <source>
        <dbReference type="ARBA" id="ARBA00047899"/>
    </source>
</evidence>
<dbReference type="InterPro" id="IPR000719">
    <property type="entry name" value="Prot_kinase_dom"/>
</dbReference>
<dbReference type="PROSITE" id="PS00107">
    <property type="entry name" value="PROTEIN_KINASE_ATP"/>
    <property type="match status" value="1"/>
</dbReference>
<dbReference type="InterPro" id="IPR008271">
    <property type="entry name" value="Ser/Thr_kinase_AS"/>
</dbReference>
<keyword evidence="3" id="KW-0808">Transferase</keyword>
<feature type="domain" description="Protein kinase" evidence="11">
    <location>
        <begin position="639"/>
        <end position="1033"/>
    </location>
</feature>
<feature type="binding site" evidence="9">
    <location>
        <position position="668"/>
    </location>
    <ligand>
        <name>ATP</name>
        <dbReference type="ChEBI" id="CHEBI:30616"/>
    </ligand>
</feature>
<feature type="compositionally biased region" description="Low complexity" evidence="10">
    <location>
        <begin position="395"/>
        <end position="432"/>
    </location>
</feature>
<dbReference type="InterPro" id="IPR017441">
    <property type="entry name" value="Protein_kinase_ATP_BS"/>
</dbReference>
<dbReference type="Gene3D" id="3.30.200.20">
    <property type="entry name" value="Phosphorylase Kinase, domain 1"/>
    <property type="match status" value="1"/>
</dbReference>
<feature type="region of interest" description="Disordered" evidence="10">
    <location>
        <begin position="214"/>
        <end position="244"/>
    </location>
</feature>
<dbReference type="SMART" id="SM00220">
    <property type="entry name" value="S_TKc"/>
    <property type="match status" value="1"/>
</dbReference>
<dbReference type="PROSITE" id="PS50011">
    <property type="entry name" value="PROTEIN_KINASE_DOM"/>
    <property type="match status" value="1"/>
</dbReference>
<dbReference type="SUPFAM" id="SSF56112">
    <property type="entry name" value="Protein kinase-like (PK-like)"/>
    <property type="match status" value="1"/>
</dbReference>
<evidence type="ECO:0000313" key="12">
    <source>
        <dbReference type="EMBL" id="GAM34327.1"/>
    </source>
</evidence>
<keyword evidence="4 9" id="KW-0547">Nucleotide-binding</keyword>
<dbReference type="GO" id="GO:0005524">
    <property type="term" value="F:ATP binding"/>
    <property type="evidence" value="ECO:0007669"/>
    <property type="project" value="UniProtKB-UniRule"/>
</dbReference>
<feature type="region of interest" description="Disordered" evidence="10">
    <location>
        <begin position="852"/>
        <end position="989"/>
    </location>
</feature>
<reference evidence="13" key="1">
    <citation type="journal article" date="2015" name="Genome Announc.">
        <title>Draft genome sequence of Talaromyces cellulolyticus strain Y-94, a source of lignocellulosic biomass-degrading enzymes.</title>
        <authorList>
            <person name="Fujii T."/>
            <person name="Koike H."/>
            <person name="Sawayama S."/>
            <person name="Yano S."/>
            <person name="Inoue H."/>
        </authorList>
    </citation>
    <scope>NUCLEOTIDE SEQUENCE [LARGE SCALE GENOMIC DNA]</scope>
    <source>
        <strain evidence="13">Y-94</strain>
    </source>
</reference>
<feature type="compositionally biased region" description="Low complexity" evidence="10">
    <location>
        <begin position="529"/>
        <end position="545"/>
    </location>
</feature>
<keyword evidence="5 12" id="KW-0418">Kinase</keyword>
<feature type="compositionally biased region" description="Low complexity" evidence="10">
    <location>
        <begin position="599"/>
        <end position="615"/>
    </location>
</feature>
<feature type="compositionally biased region" description="Basic and acidic residues" evidence="10">
    <location>
        <begin position="962"/>
        <end position="973"/>
    </location>
</feature>
<feature type="compositionally biased region" description="Polar residues" evidence="10">
    <location>
        <begin position="372"/>
        <end position="384"/>
    </location>
</feature>
<dbReference type="Proteomes" id="UP000053095">
    <property type="component" value="Unassembled WGS sequence"/>
</dbReference>
<protein>
    <recommendedName>
        <fullName evidence="1">non-specific serine/threonine protein kinase</fullName>
        <ecNumber evidence="1">2.7.11.1</ecNumber>
    </recommendedName>
</protein>
<dbReference type="PROSITE" id="PS00108">
    <property type="entry name" value="PROTEIN_KINASE_ST"/>
    <property type="match status" value="1"/>
</dbReference>
<dbReference type="InterPro" id="IPR011009">
    <property type="entry name" value="Kinase-like_dom_sf"/>
</dbReference>
<feature type="compositionally biased region" description="Basic and acidic residues" evidence="10">
    <location>
        <begin position="868"/>
        <end position="878"/>
    </location>
</feature>
<dbReference type="Pfam" id="PF00109">
    <property type="entry name" value="ketoacyl-synt"/>
    <property type="match status" value="1"/>
</dbReference>
<dbReference type="Pfam" id="PF00069">
    <property type="entry name" value="Pkinase"/>
    <property type="match status" value="1"/>
</dbReference>
<feature type="compositionally biased region" description="Polar residues" evidence="10">
    <location>
        <begin position="8"/>
        <end position="18"/>
    </location>
</feature>
<keyword evidence="6 9" id="KW-0067">ATP-binding</keyword>
<sequence length="1071" mass="117827">MLPLAKTPETSETNNPILQPSPEIPVFKTSKLQFSTRSAVGGQYITAGDRHVLALRELKRFLRRFLWFERCVLPRIARKLGSRLIDVSKIDLKTSSQPTQLFGNSKAKDPKDLSDDRIAVIGMATQVPGAEDIGEVWKVLKVRKPQHREVPKEQFEMETTWREADPNRKGHGNFIDAYVRNLIDFFEDHFIRMSCGGLILDTAKCRKYSATLKTTASESQPAQQQQEQQSSSTHDISEQSNLEAGQPHAVRFASVNQEIEPDRSLQSPSSEKEAQNAPVAANWSANAKDDIRSLALNLQDTRLQESRLRHFAFEPVSLPASRVNSRDTSSLGASQDNTVSGNNSPRITPAASLMQSPPLTPAATHSRESRSSDNNVPTAIQTNSHTKKNEASAITPPSSEPVSNSNSGNPPASSTAPTSAPSSRPTSSEAPTNRAAQAGASMREKGRAQFFLASSVDGSPQDESPPMTPRHEYGWTTPPGGASGTMTPIGEPNDPYARNKRPLPNRNLSQLDQRFIFNGLDSKRRSHHSTNSYSTTGGQSSGSNNDLKSAGEKRSSFFGGTKKDHGHRHQDSLDGKSHGSMVELKRFFRMGHKSKRGESPSGASKKSAKSSSSEKSNTHQMAPTSVPFADDHGLQSKYGKLGRVLGSGAGGSVRLLKRSSDGVTFAVKQFRDRHTWETEKEYSKKVTAEFCIGSTLHHGNIIETLDIIQEGGHWYEVMEYAPYDLFAIVMTGKMSKEEIACSFKQIVSGVSYLHAMGLAHRDLKLDNVVVNEHGIMKLIDFGSAVVFRYPFENDIVLASGIVGSDPYLAPEVYDEKKYDPRPTDIWSLAIIFCCMTLRRFPWKQPRVTDNSYKLFVSPPTPGTPVPDSHPRRTERPKSTADLPSMATETGAVTPHSDHHRHHHRRGSHNAQFAKSEPVTRDEPPATSSTKASPTQTQQSQPQAAQDASSTQAPSHAQATSDVVEKPKSRETTSKEAPPLPAGSSTGQRQEVIKGPWRLLRILPRESRYIIGRMLKVNPRERATLEEVLTDDWIQLIQTCRQDDLGGVIKAKNHTHVLEPPSSSVAVASKGK</sequence>
<dbReference type="InterPro" id="IPR016039">
    <property type="entry name" value="Thiolase-like"/>
</dbReference>
<feature type="compositionally biased region" description="Polar residues" evidence="10">
    <location>
        <begin position="322"/>
        <end position="346"/>
    </location>
</feature>
<dbReference type="EMBL" id="DF933811">
    <property type="protein sequence ID" value="GAM34327.1"/>
    <property type="molecule type" value="Genomic_DNA"/>
</dbReference>
<evidence type="ECO:0000256" key="8">
    <source>
        <dbReference type="ARBA" id="ARBA00048679"/>
    </source>
</evidence>
<evidence type="ECO:0000256" key="2">
    <source>
        <dbReference type="ARBA" id="ARBA00022527"/>
    </source>
</evidence>
<evidence type="ECO:0000256" key="4">
    <source>
        <dbReference type="ARBA" id="ARBA00022741"/>
    </source>
</evidence>
<dbReference type="Gene3D" id="3.40.47.10">
    <property type="match status" value="1"/>
</dbReference>
<feature type="compositionally biased region" description="Basic residues" evidence="10">
    <location>
        <begin position="897"/>
        <end position="907"/>
    </location>
</feature>
<gene>
    <name evidence="12" type="ORF">TCE0_015r01829</name>
</gene>
<evidence type="ECO:0000256" key="6">
    <source>
        <dbReference type="ARBA" id="ARBA00022840"/>
    </source>
</evidence>